<comment type="caution">
    <text evidence="2">The sequence shown here is derived from an EMBL/GenBank/DDBJ whole genome shotgun (WGS) entry which is preliminary data.</text>
</comment>
<sequence>MPHFITYDGTTLFFSSLGSGPPLLCLPGGPGADGRGLGELGGLARDRTLMRLDGRAAGRSHLPHDQSGCGFAEQARDVVAFADHLGLDTVDVLAHSAGALVAQEFALQSPARVRRLVLVTPAGRLAREPDKAEVAEIRGRLAGRPDAAAAEAAGAPPGGYGTWSAAAQAHHAAGAAHRVPPLWLRSRFYADEESEPVRVVRLRALRAPLLAIAGADDGIAGTAPARLLTECCPLARLAVLPGCGHWPWVDAPEAFRALVADFLAGSAAD</sequence>
<keyword evidence="3" id="KW-1185">Reference proteome</keyword>
<organism evidence="2 3">
    <name type="scientific">Streptomyces zagrosensis</name>
    <dbReference type="NCBI Taxonomy" id="1042984"/>
    <lineage>
        <taxon>Bacteria</taxon>
        <taxon>Bacillati</taxon>
        <taxon>Actinomycetota</taxon>
        <taxon>Actinomycetes</taxon>
        <taxon>Kitasatosporales</taxon>
        <taxon>Streptomycetaceae</taxon>
        <taxon>Streptomyces</taxon>
    </lineage>
</organism>
<protein>
    <submittedName>
        <fullName evidence="2">Pimeloyl-ACP methyl ester carboxylesterase</fullName>
    </submittedName>
</protein>
<dbReference type="PANTHER" id="PTHR43433">
    <property type="entry name" value="HYDROLASE, ALPHA/BETA FOLD FAMILY PROTEIN"/>
    <property type="match status" value="1"/>
</dbReference>
<gene>
    <name evidence="2" type="ORF">FHS42_006018</name>
</gene>
<reference evidence="2 3" key="1">
    <citation type="submission" date="2020-08" db="EMBL/GenBank/DDBJ databases">
        <title>Genomic Encyclopedia of Type Strains, Phase III (KMG-III): the genomes of soil and plant-associated and newly described type strains.</title>
        <authorList>
            <person name="Whitman W."/>
        </authorList>
    </citation>
    <scope>NUCLEOTIDE SEQUENCE [LARGE SCALE GENOMIC DNA]</scope>
    <source>
        <strain evidence="2 3">CECT 8305</strain>
    </source>
</reference>
<proteinExistence type="predicted"/>
<dbReference type="EMBL" id="JACHJL010000019">
    <property type="protein sequence ID" value="MBB5938927.1"/>
    <property type="molecule type" value="Genomic_DNA"/>
</dbReference>
<dbReference type="RefSeq" id="WP_184577158.1">
    <property type="nucleotide sequence ID" value="NZ_JACHJL010000019.1"/>
</dbReference>
<dbReference type="AlphaFoldDB" id="A0A7W9V1H5"/>
<dbReference type="InterPro" id="IPR050471">
    <property type="entry name" value="AB_hydrolase"/>
</dbReference>
<dbReference type="InterPro" id="IPR029058">
    <property type="entry name" value="AB_hydrolase_fold"/>
</dbReference>
<name>A0A7W9V1H5_9ACTN</name>
<dbReference type="Proteomes" id="UP000588098">
    <property type="component" value="Unassembled WGS sequence"/>
</dbReference>
<evidence type="ECO:0000313" key="2">
    <source>
        <dbReference type="EMBL" id="MBB5938927.1"/>
    </source>
</evidence>
<dbReference type="PANTHER" id="PTHR43433:SF5">
    <property type="entry name" value="AB HYDROLASE-1 DOMAIN-CONTAINING PROTEIN"/>
    <property type="match status" value="1"/>
</dbReference>
<dbReference type="SUPFAM" id="SSF53474">
    <property type="entry name" value="alpha/beta-Hydrolases"/>
    <property type="match status" value="1"/>
</dbReference>
<feature type="domain" description="AB hydrolase-1" evidence="1">
    <location>
        <begin position="21"/>
        <end position="250"/>
    </location>
</feature>
<accession>A0A7W9V1H5</accession>
<dbReference type="Gene3D" id="3.40.50.1820">
    <property type="entry name" value="alpha/beta hydrolase"/>
    <property type="match status" value="1"/>
</dbReference>
<evidence type="ECO:0000313" key="3">
    <source>
        <dbReference type="Proteomes" id="UP000588098"/>
    </source>
</evidence>
<dbReference type="Pfam" id="PF00561">
    <property type="entry name" value="Abhydrolase_1"/>
    <property type="match status" value="1"/>
</dbReference>
<dbReference type="GO" id="GO:0003824">
    <property type="term" value="F:catalytic activity"/>
    <property type="evidence" value="ECO:0007669"/>
    <property type="project" value="UniProtKB-ARBA"/>
</dbReference>
<dbReference type="InterPro" id="IPR000073">
    <property type="entry name" value="AB_hydrolase_1"/>
</dbReference>
<evidence type="ECO:0000259" key="1">
    <source>
        <dbReference type="Pfam" id="PF00561"/>
    </source>
</evidence>